<evidence type="ECO:0000256" key="4">
    <source>
        <dbReference type="ARBA" id="ARBA00022490"/>
    </source>
</evidence>
<evidence type="ECO:0000259" key="9">
    <source>
        <dbReference type="Pfam" id="PF04981"/>
    </source>
</evidence>
<evidence type="ECO:0000256" key="7">
    <source>
        <dbReference type="RuleBase" id="RU364108"/>
    </source>
</evidence>
<name>A0ABR3W0T0_9PEZI</name>
<dbReference type="InterPro" id="IPR048899">
    <property type="entry name" value="NMD_SH3"/>
</dbReference>
<keyword evidence="3 7" id="KW-0813">Transport</keyword>
<feature type="domain" description="Nmd3 N-terminal" evidence="9">
    <location>
        <begin position="27"/>
        <end position="257"/>
    </location>
</feature>
<evidence type="ECO:0000256" key="2">
    <source>
        <dbReference type="ARBA" id="ARBA00017035"/>
    </source>
</evidence>
<evidence type="ECO:0000256" key="8">
    <source>
        <dbReference type="SAM" id="MobiDB-lite"/>
    </source>
</evidence>
<evidence type="ECO:0000256" key="5">
    <source>
        <dbReference type="ARBA" id="ARBA00022927"/>
    </source>
</evidence>
<comment type="function">
    <text evidence="7">Acts as an adapter for the XPO1/CRM1-mediated export of the 60S ribosomal subunit.</text>
</comment>
<evidence type="ECO:0000313" key="13">
    <source>
        <dbReference type="Proteomes" id="UP001586593"/>
    </source>
</evidence>
<comment type="similarity">
    <text evidence="1 7">Belongs to the NMD3 family.</text>
</comment>
<keyword evidence="5 7" id="KW-0653">Protein transport</keyword>
<proteinExistence type="inferred from homology"/>
<feature type="region of interest" description="Disordered" evidence="8">
    <location>
        <begin position="475"/>
        <end position="522"/>
    </location>
</feature>
<dbReference type="PANTHER" id="PTHR12746">
    <property type="entry name" value="NONSENSE-MEDIATED MRNA DECAY PROTEIN 3"/>
    <property type="match status" value="1"/>
</dbReference>
<evidence type="ECO:0000259" key="11">
    <source>
        <dbReference type="Pfam" id="PF21193"/>
    </source>
</evidence>
<feature type="domain" description="60S ribosomal export protein NMD3 SH3" evidence="11">
    <location>
        <begin position="260"/>
        <end position="307"/>
    </location>
</feature>
<comment type="subcellular location">
    <subcellularLocation>
        <location evidence="7">Cytoplasm</location>
    </subcellularLocation>
    <subcellularLocation>
        <location evidence="7">Nucleus</location>
    </subcellularLocation>
</comment>
<keyword evidence="6 7" id="KW-0539">Nucleus</keyword>
<feature type="compositionally biased region" description="Basic residues" evidence="8">
    <location>
        <begin position="423"/>
        <end position="432"/>
    </location>
</feature>
<dbReference type="Pfam" id="PF21192">
    <property type="entry name" value="OB_NMD3"/>
    <property type="match status" value="1"/>
</dbReference>
<dbReference type="InterPro" id="IPR007064">
    <property type="entry name" value="Nmd3_N"/>
</dbReference>
<dbReference type="EMBL" id="JAZHXJ010000837">
    <property type="protein sequence ID" value="KAL1850224.1"/>
    <property type="molecule type" value="Genomic_DNA"/>
</dbReference>
<gene>
    <name evidence="12" type="ORF">VTK73DRAFT_9699</name>
</gene>
<dbReference type="InterPro" id="IPR039768">
    <property type="entry name" value="Nmd3"/>
</dbReference>
<feature type="domain" description="60S ribosomal export protein NMD3 OB-fold" evidence="10">
    <location>
        <begin position="324"/>
        <end position="414"/>
    </location>
</feature>
<dbReference type="InterPro" id="IPR048898">
    <property type="entry name" value="OB_NMD3"/>
</dbReference>
<dbReference type="Pfam" id="PF04981">
    <property type="entry name" value="NMD3"/>
    <property type="match status" value="1"/>
</dbReference>
<keyword evidence="13" id="KW-1185">Reference proteome</keyword>
<reference evidence="12 13" key="1">
    <citation type="journal article" date="2024" name="Commun. Biol.">
        <title>Comparative genomic analysis of thermophilic fungi reveals convergent evolutionary adaptations and gene losses.</title>
        <authorList>
            <person name="Steindorff A.S."/>
            <person name="Aguilar-Pontes M.V."/>
            <person name="Robinson A.J."/>
            <person name="Andreopoulos B."/>
            <person name="LaButti K."/>
            <person name="Kuo A."/>
            <person name="Mondo S."/>
            <person name="Riley R."/>
            <person name="Otillar R."/>
            <person name="Haridas S."/>
            <person name="Lipzen A."/>
            <person name="Grimwood J."/>
            <person name="Schmutz J."/>
            <person name="Clum A."/>
            <person name="Reid I.D."/>
            <person name="Moisan M.C."/>
            <person name="Butler G."/>
            <person name="Nguyen T.T.M."/>
            <person name="Dewar K."/>
            <person name="Conant G."/>
            <person name="Drula E."/>
            <person name="Henrissat B."/>
            <person name="Hansel C."/>
            <person name="Singer S."/>
            <person name="Hutchinson M.I."/>
            <person name="de Vries R.P."/>
            <person name="Natvig D.O."/>
            <person name="Powell A.J."/>
            <person name="Tsang A."/>
            <person name="Grigoriev I.V."/>
        </authorList>
    </citation>
    <scope>NUCLEOTIDE SEQUENCE [LARGE SCALE GENOMIC DNA]</scope>
    <source>
        <strain evidence="12 13">ATCC 24622</strain>
    </source>
</reference>
<evidence type="ECO:0000256" key="6">
    <source>
        <dbReference type="ARBA" id="ARBA00023242"/>
    </source>
</evidence>
<comment type="caution">
    <text evidence="12">The sequence shown here is derived from an EMBL/GenBank/DDBJ whole genome shotgun (WGS) entry which is preliminary data.</text>
</comment>
<evidence type="ECO:0000256" key="3">
    <source>
        <dbReference type="ARBA" id="ARBA00022448"/>
    </source>
</evidence>
<evidence type="ECO:0000259" key="10">
    <source>
        <dbReference type="Pfam" id="PF21192"/>
    </source>
</evidence>
<organism evidence="12 13">
    <name type="scientific">Phialemonium thermophilum</name>
    <dbReference type="NCBI Taxonomy" id="223376"/>
    <lineage>
        <taxon>Eukaryota</taxon>
        <taxon>Fungi</taxon>
        <taxon>Dikarya</taxon>
        <taxon>Ascomycota</taxon>
        <taxon>Pezizomycotina</taxon>
        <taxon>Sordariomycetes</taxon>
        <taxon>Sordariomycetidae</taxon>
        <taxon>Cephalothecales</taxon>
        <taxon>Cephalothecaceae</taxon>
        <taxon>Phialemonium</taxon>
    </lineage>
</organism>
<protein>
    <recommendedName>
        <fullName evidence="2 7">60S ribosomal export protein NMD3</fullName>
    </recommendedName>
</protein>
<feature type="compositionally biased region" description="Acidic residues" evidence="8">
    <location>
        <begin position="509"/>
        <end position="522"/>
    </location>
</feature>
<dbReference type="Pfam" id="PF21193">
    <property type="entry name" value="NMD_SH3"/>
    <property type="match status" value="1"/>
</dbReference>
<feature type="region of interest" description="Disordered" evidence="8">
    <location>
        <begin position="423"/>
        <end position="446"/>
    </location>
</feature>
<sequence length="522" mass="58833">MSYAMDLDAPVPMRPVGTAQTGATILCCNCGTPIDGTTSTGALCYDCIKSTVDVSKGIQREGVLHYCRDCERWLMPPSSWVMAAPESRELLALCLKKLKGLSKVRIVDASFIWTEPHSRRIKVKITVQDSVSEGVLLQQSFEVVFVVAYQQCPECLKSFSAHVWRASVQVRQKVTHKRTGLYLEQVILKHGAHREAINIKEAKDGIDFFFSARNQAEKFVDFLHSVVPIRVKKSQQLISEDIHTSTKSYKFTFSAEIIPICKDDLVVLPLKLARQMGNISPLVLCHRVGVSVYFLDPNTLQTADLSSPIYWRSPFPSLAEARDLVEFIVMDIEPTGVQKGKMILSEVTVARSSDLGVNDKTYFARTHLGHLLHAGDSVLGYMITGSNFNSSLLDDVESSHQYGSTVPDVILVKKHYPNRRRNRRRNWKLKRMAKQEDDTASRRSTEDNDYEMFLRDVEEDEELRAALALYKNTNKNKKKAPQDADAMSVAETEMTDGGEDDGPKINMDELLDDFDELDIQDE</sequence>
<feature type="compositionally biased region" description="Basic and acidic residues" evidence="8">
    <location>
        <begin position="433"/>
        <end position="446"/>
    </location>
</feature>
<evidence type="ECO:0000256" key="1">
    <source>
        <dbReference type="ARBA" id="ARBA00009794"/>
    </source>
</evidence>
<dbReference type="PANTHER" id="PTHR12746:SF2">
    <property type="entry name" value="60S RIBOSOMAL EXPORT PROTEIN NMD3"/>
    <property type="match status" value="1"/>
</dbReference>
<keyword evidence="4 7" id="KW-0963">Cytoplasm</keyword>
<dbReference type="Proteomes" id="UP001586593">
    <property type="component" value="Unassembled WGS sequence"/>
</dbReference>
<evidence type="ECO:0000313" key="12">
    <source>
        <dbReference type="EMBL" id="KAL1850224.1"/>
    </source>
</evidence>
<accession>A0ABR3W0T0</accession>